<sequence>MSVKDSIYATDDDLCISFEEYILSHYDECIMDRRLPCIVCKKQSYSSFTYCGKIVDCHRECLAFLMFYHFLHQFDVVTPTAPGGEQSPPTFASLYEMPFQVTKSPDHKHRCTFCGAKTAYFKCTSEACNNYYHVQCNTNDTVIAYHNGNEGRKPSYRFLLCMAHMNVYEIDLVKCRFHSKITLMAEYETFTKPKVNQKARPSKTSSASSTSTSAPKTSKKNQSNQKNVRERRTTATRSVSSKRKMVDGIMPYLEDKVEKGGSSASYSDLGDKSTHVNDYIACLVNEYGVQRRQLYQRNTKKFEWWPYDVLFSKIGPDLFGTTTPDNLILSELYKDLRGILSLGKGVYTVNDMKKIAVEAEPAIVNISKSMSAQLSSLRAHVRDLYTHGEGVDYMRDPRNIMGYGMPGQNPFMQMDNAVKRHLKLGDKGAYPDFFHVVNTYKTRPIFAIAKFGNRNVWFSCAYMKSRNYNHARLTLLDYIPIGDMEFEYFRRVLKSVYYMRHINKTIPVLARVKPTPVKKEHKREDKDMKTIDYGGFTWDLEPSAADCLRKRLIDNSAIDSSSLSDVASKHDFIGDAIKWDQLNHTPTVKKYEAMDSDSFVMKQTNSLVSALNALNAAIEIQKMSIKAKLEQEHRYADRMHEDKSMVEQYARVAVRMNRWSHFRWSLQQSVDMFNFLLEYESRGETNKGKDDADASKADAIKDVVDKEFCSVCMLSEQAYKQLMNQCGRCFMRAHYKCYASYRPLTGDSAYSNSKEEDKSSQWYCEPCEYEMTLNGDNKEATYNTAICYVCCSSGGALKRVAETTNRKSQNNGIVRWIHLHCAAFLMPRVNCQDWVDLSKWELKGIKLNLDDKCGICQVEGGVIVKCNVDRCYERFHITCALVSGSYIEESCIHNTSELHAPPKSAFGDLFPTLSFTFVCRLHTIECYGENAVKTLMKRRCHAYTHYLFNPASSLKQSKDSRLSSLPLKMYPSPVEITRDGPIKNTAVIIPHPLSQREEVYTQPEHPTKESTPQPKVKTVIRKSPATHKVVPQQQIMIPQPHQNLVMVNSHHGMMMNTAPQVVIAGGHPMLLNGSHTIIPSRVPTILMNGAHHMVMNQAPSYVMNPPQQRMMMMNPPRGMVPKDMHSSMMGQVLYGSQRAYVNEMPRYGVSAIASNMSSNAYVQHMAPPAMSPMEMHMQPVMAAYETHMPTLTVNGAMQQHQQYHPNGYMQQVQVIPKYWDPRMNQVQYAEPHSSQESTYVGMGGMGGMSGMGGMNGMGGMGYMEQ</sequence>
<evidence type="ECO:0000313" key="7">
    <source>
        <dbReference type="Proteomes" id="UP001230268"/>
    </source>
</evidence>
<dbReference type="GO" id="GO:0006357">
    <property type="term" value="P:regulation of transcription by RNA polymerase II"/>
    <property type="evidence" value="ECO:0007669"/>
    <property type="project" value="TreeGrafter"/>
</dbReference>
<feature type="compositionally biased region" description="Low complexity" evidence="4">
    <location>
        <begin position="202"/>
        <end position="226"/>
    </location>
</feature>
<dbReference type="SMART" id="SM00249">
    <property type="entry name" value="PHD"/>
    <property type="match status" value="3"/>
</dbReference>
<evidence type="ECO:0000256" key="1">
    <source>
        <dbReference type="ARBA" id="ARBA00022723"/>
    </source>
</evidence>
<dbReference type="CDD" id="cd15571">
    <property type="entry name" value="ePHD"/>
    <property type="match status" value="1"/>
</dbReference>
<feature type="domain" description="Zinc finger PHD-type" evidence="5">
    <location>
        <begin position="110"/>
        <end position="165"/>
    </location>
</feature>
<reference evidence="6" key="1">
    <citation type="submission" date="2023-08" db="EMBL/GenBank/DDBJ databases">
        <title>Draft sequence of the Babesia gibsoni genome.</title>
        <authorList>
            <person name="Yamagishi J.Y."/>
            <person name="Xuan X.X."/>
        </authorList>
    </citation>
    <scope>NUCLEOTIDE SEQUENCE</scope>
    <source>
        <strain evidence="6">Azabu</strain>
    </source>
</reference>
<feature type="region of interest" description="Disordered" evidence="4">
    <location>
        <begin position="194"/>
        <end position="240"/>
    </location>
</feature>
<proteinExistence type="predicted"/>
<gene>
    <name evidence="6" type="ORF">BgAZ_202190</name>
</gene>
<keyword evidence="3" id="KW-0862">Zinc</keyword>
<dbReference type="Proteomes" id="UP001230268">
    <property type="component" value="Unassembled WGS sequence"/>
</dbReference>
<dbReference type="EMBL" id="JAVEPI010000002">
    <property type="protein sequence ID" value="KAK1443343.1"/>
    <property type="molecule type" value="Genomic_DNA"/>
</dbReference>
<comment type="caution">
    <text evidence="6">The sequence shown here is derived from an EMBL/GenBank/DDBJ whole genome shotgun (WGS) entry which is preliminary data.</text>
</comment>
<evidence type="ECO:0000256" key="4">
    <source>
        <dbReference type="SAM" id="MobiDB-lite"/>
    </source>
</evidence>
<evidence type="ECO:0000256" key="2">
    <source>
        <dbReference type="ARBA" id="ARBA00022771"/>
    </source>
</evidence>
<feature type="domain" description="Zinc finger PHD-type" evidence="5">
    <location>
        <begin position="708"/>
        <end position="768"/>
    </location>
</feature>
<dbReference type="Pfam" id="PF13832">
    <property type="entry name" value="zf-HC5HC2H_2"/>
    <property type="match status" value="1"/>
</dbReference>
<feature type="domain" description="Zinc finger PHD-type" evidence="5">
    <location>
        <begin position="852"/>
        <end position="923"/>
    </location>
</feature>
<organism evidence="6 7">
    <name type="scientific">Babesia gibsoni</name>
    <dbReference type="NCBI Taxonomy" id="33632"/>
    <lineage>
        <taxon>Eukaryota</taxon>
        <taxon>Sar</taxon>
        <taxon>Alveolata</taxon>
        <taxon>Apicomplexa</taxon>
        <taxon>Aconoidasida</taxon>
        <taxon>Piroplasmida</taxon>
        <taxon>Babesiidae</taxon>
        <taxon>Babesia</taxon>
    </lineage>
</organism>
<dbReference type="InterPro" id="IPR001965">
    <property type="entry name" value="Znf_PHD"/>
</dbReference>
<dbReference type="AlphaFoldDB" id="A0AAD8PDE8"/>
<evidence type="ECO:0000259" key="5">
    <source>
        <dbReference type="SMART" id="SM00249"/>
    </source>
</evidence>
<protein>
    <recommendedName>
        <fullName evidence="5">Zinc finger PHD-type domain-containing protein</fullName>
    </recommendedName>
</protein>
<evidence type="ECO:0000313" key="6">
    <source>
        <dbReference type="EMBL" id="KAK1443343.1"/>
    </source>
</evidence>
<dbReference type="InterPro" id="IPR050701">
    <property type="entry name" value="Histone_Mod_Regulator"/>
</dbReference>
<name>A0AAD8PDE8_BABGI</name>
<dbReference type="Gene3D" id="3.30.40.10">
    <property type="entry name" value="Zinc/RING finger domain, C3HC4 (zinc finger)"/>
    <property type="match status" value="2"/>
</dbReference>
<evidence type="ECO:0000256" key="3">
    <source>
        <dbReference type="ARBA" id="ARBA00022833"/>
    </source>
</evidence>
<dbReference type="PANTHER" id="PTHR13793">
    <property type="entry name" value="PHD FINGER PROTEINS"/>
    <property type="match status" value="1"/>
</dbReference>
<dbReference type="PANTHER" id="PTHR13793:SF107">
    <property type="entry name" value="BROMODOMAIN-CONTAINING PROTEIN HOMOLOG"/>
    <property type="match status" value="1"/>
</dbReference>
<dbReference type="InterPro" id="IPR013083">
    <property type="entry name" value="Znf_RING/FYVE/PHD"/>
</dbReference>
<accession>A0AAD8PDE8</accession>
<keyword evidence="7" id="KW-1185">Reference proteome</keyword>
<dbReference type="GO" id="GO:0008270">
    <property type="term" value="F:zinc ion binding"/>
    <property type="evidence" value="ECO:0007669"/>
    <property type="project" value="UniProtKB-KW"/>
</dbReference>
<keyword evidence="1" id="KW-0479">Metal-binding</keyword>
<keyword evidence="2" id="KW-0863">Zinc-finger</keyword>